<evidence type="ECO:0000313" key="1">
    <source>
        <dbReference type="EMBL" id="KPM67613.1"/>
    </source>
</evidence>
<dbReference type="InterPro" id="IPR012334">
    <property type="entry name" value="Pectin_lyas_fold"/>
</dbReference>
<gene>
    <name evidence="1" type="ORF">HB13667_06095</name>
</gene>
<dbReference type="Gene3D" id="2.160.20.10">
    <property type="entry name" value="Single-stranded right-handed beta-helix, Pectin lyase-like"/>
    <property type="match status" value="1"/>
</dbReference>
<dbReference type="Proteomes" id="UP000050437">
    <property type="component" value="Unassembled WGS sequence"/>
</dbReference>
<dbReference type="SUPFAM" id="SSF51126">
    <property type="entry name" value="Pectin lyase-like"/>
    <property type="match status" value="1"/>
</dbReference>
<dbReference type="EMBL" id="LKKS01000033">
    <property type="protein sequence ID" value="KPM67613.1"/>
    <property type="molecule type" value="Genomic_DNA"/>
</dbReference>
<dbReference type="AlphaFoldDB" id="A0A0P7DPS4"/>
<organism evidence="1 2">
    <name type="scientific">Pseudomonas putida</name>
    <name type="common">Arthrobacter siderocapsulatus</name>
    <dbReference type="NCBI Taxonomy" id="303"/>
    <lineage>
        <taxon>Bacteria</taxon>
        <taxon>Pseudomonadati</taxon>
        <taxon>Pseudomonadota</taxon>
        <taxon>Gammaproteobacteria</taxon>
        <taxon>Pseudomonadales</taxon>
        <taxon>Pseudomonadaceae</taxon>
        <taxon>Pseudomonas</taxon>
    </lineage>
</organism>
<comment type="caution">
    <text evidence="1">The sequence shown here is derived from an EMBL/GenBank/DDBJ whole genome shotgun (WGS) entry which is preliminary data.</text>
</comment>
<evidence type="ECO:0000313" key="2">
    <source>
        <dbReference type="Proteomes" id="UP000050437"/>
    </source>
</evidence>
<reference evidence="1 2" key="1">
    <citation type="submission" date="2015-10" db="EMBL/GenBank/DDBJ databases">
        <title>Pseudomonas putida clinical strains.</title>
        <authorList>
            <person name="Molina L."/>
            <person name="Udaondo Z."/>
        </authorList>
    </citation>
    <scope>NUCLEOTIDE SEQUENCE [LARGE SCALE GENOMIC DNA]</scope>
    <source>
        <strain evidence="1 2">HB13667</strain>
    </source>
</reference>
<dbReference type="RefSeq" id="WP_054572287.1">
    <property type="nucleotide sequence ID" value="NZ_LKKS01000033.1"/>
</dbReference>
<dbReference type="SMART" id="SM00710">
    <property type="entry name" value="PbH1"/>
    <property type="match status" value="6"/>
</dbReference>
<accession>A0A0P7DPS4</accession>
<dbReference type="InterPro" id="IPR011050">
    <property type="entry name" value="Pectin_lyase_fold/virulence"/>
</dbReference>
<dbReference type="InterPro" id="IPR006626">
    <property type="entry name" value="PbH1"/>
</dbReference>
<name>A0A0P7DPS4_PSEPU</name>
<proteinExistence type="predicted"/>
<protein>
    <submittedName>
        <fullName evidence="1">Uncharacterized protein</fullName>
    </submittedName>
</protein>
<sequence>MTVSTTDSVVEYVSGGPTYPIPYRFLQDADIEAVLVKQDGTAETLTGAQYTLAGAGTQSGGTLTSSYAAGYLETPGASLTISRIMDLVQPTDLRNQGKFLAETHETVFDRLTMLIQQGFAGLARALVRPIGKNYYDAQGRQIKNLADPTENQDAATMGWAGRFIADLIAAIQGPINNAANIFYQAPDGSPHVVQDMAGAIGASLIGYGNYDAYQRLRFMRFAKDFNIRGDGSPGDMANFQAAADSGLVVLFPPGEYLLTLEQMVSLEGGPSPCSIKARSGMTFVGYGKGNTVFKLKNGESTDASPKYFNLINGNTALDRMTFHGITFDINGQNNKISPNRGIGVYNNFNCAAVMISGSVATVGFDAYVTNFKFTDCAVINSPGVTCIALGQSNQVGTTLGRGSRISGNDFINNGIDSNDHSSVYSWSEDVDIFGNKFSHPVMSSGVQGPIAAAELHGSNNRFRNNTVENYLWGVYVAGNYTSVARGQIVESNNFFVAQKAVISFNESSTEPGMADLNVITNSIWLTNDHHHPGGQAKKCIDITPSQGALDGFNVSDNIIFTDDNYGAVAVAVGVIASSKTVRNGSVSRNTIKGFGTPVQVGTTGGGVVDAVRVTDNNMCDIKPNTTAPTFTIGIYVPPGTNGSLEFSRNKMQGSSVAHPYYGILIDAGTMSNLHMDDNVFDSGTTVQISDGVSVAGRRSGEQALLVSGTFPTQGTWRIGDVVRNIAVSEVGTVGAKYIITGWQRMTNGTSNTATDWLQLRALTGN</sequence>